<keyword evidence="2" id="KW-0568">Pathogenesis-related protein</keyword>
<dbReference type="PANTHER" id="PTHR31213:SF17">
    <property type="entry name" value="MAJOR ALLERGEN PRU AR 1-LIKE"/>
    <property type="match status" value="1"/>
</dbReference>
<dbReference type="PANTHER" id="PTHR31213">
    <property type="entry name" value="OS08G0374000 PROTEIN-RELATED"/>
    <property type="match status" value="1"/>
</dbReference>
<dbReference type="GO" id="GO:0009738">
    <property type="term" value="P:abscisic acid-activated signaling pathway"/>
    <property type="evidence" value="ECO:0007669"/>
    <property type="project" value="InterPro"/>
</dbReference>
<name>A0A7J0GKZ8_9ERIC</name>
<feature type="chain" id="PRO_5029641039" description="Bet v I/Major latex protein domain-containing protein" evidence="3">
    <location>
        <begin position="23"/>
        <end position="158"/>
    </location>
</feature>
<dbReference type="OrthoDB" id="1626478at2759"/>
<organism evidence="5 6">
    <name type="scientific">Actinidia rufa</name>
    <dbReference type="NCBI Taxonomy" id="165716"/>
    <lineage>
        <taxon>Eukaryota</taxon>
        <taxon>Viridiplantae</taxon>
        <taxon>Streptophyta</taxon>
        <taxon>Embryophyta</taxon>
        <taxon>Tracheophyta</taxon>
        <taxon>Spermatophyta</taxon>
        <taxon>Magnoliopsida</taxon>
        <taxon>eudicotyledons</taxon>
        <taxon>Gunneridae</taxon>
        <taxon>Pentapetalae</taxon>
        <taxon>asterids</taxon>
        <taxon>Ericales</taxon>
        <taxon>Actinidiaceae</taxon>
        <taxon>Actinidia</taxon>
    </lineage>
</organism>
<dbReference type="Proteomes" id="UP000585474">
    <property type="component" value="Unassembled WGS sequence"/>
</dbReference>
<dbReference type="InterPro" id="IPR023393">
    <property type="entry name" value="START-like_dom_sf"/>
</dbReference>
<dbReference type="EMBL" id="BJWL01000022">
    <property type="protein sequence ID" value="GFZ11442.1"/>
    <property type="molecule type" value="Genomic_DNA"/>
</dbReference>
<dbReference type="Pfam" id="PF00407">
    <property type="entry name" value="Bet_v_1"/>
    <property type="match status" value="1"/>
</dbReference>
<comment type="similarity">
    <text evidence="1 2">Belongs to the BetVI family.</text>
</comment>
<evidence type="ECO:0000259" key="4">
    <source>
        <dbReference type="Pfam" id="PF00407"/>
    </source>
</evidence>
<dbReference type="GO" id="GO:0006952">
    <property type="term" value="P:defense response"/>
    <property type="evidence" value="ECO:0007669"/>
    <property type="project" value="UniProtKB-KW"/>
</dbReference>
<dbReference type="InterPro" id="IPR024949">
    <property type="entry name" value="Bet_v_I_allergen"/>
</dbReference>
<feature type="domain" description="Bet v I/Major latex protein" evidence="4">
    <location>
        <begin position="16"/>
        <end position="153"/>
    </location>
</feature>
<evidence type="ECO:0000256" key="1">
    <source>
        <dbReference type="ARBA" id="ARBA00009744"/>
    </source>
</evidence>
<evidence type="ECO:0000256" key="3">
    <source>
        <dbReference type="SAM" id="SignalP"/>
    </source>
</evidence>
<feature type="signal peptide" evidence="3">
    <location>
        <begin position="1"/>
        <end position="22"/>
    </location>
</feature>
<dbReference type="InterPro" id="IPR050279">
    <property type="entry name" value="Plant_def-hormone_signal"/>
</dbReference>
<keyword evidence="2" id="KW-0611">Plant defense</keyword>
<keyword evidence="3" id="KW-0732">Signal</keyword>
<dbReference type="GO" id="GO:0004864">
    <property type="term" value="F:protein phosphatase inhibitor activity"/>
    <property type="evidence" value="ECO:0007669"/>
    <property type="project" value="InterPro"/>
</dbReference>
<keyword evidence="6" id="KW-1185">Reference proteome</keyword>
<reference evidence="5 6" key="1">
    <citation type="submission" date="2019-07" db="EMBL/GenBank/DDBJ databases">
        <title>De Novo Assembly of kiwifruit Actinidia rufa.</title>
        <authorList>
            <person name="Sugita-Konishi S."/>
            <person name="Sato K."/>
            <person name="Mori E."/>
            <person name="Abe Y."/>
            <person name="Kisaki G."/>
            <person name="Hamano K."/>
            <person name="Suezawa K."/>
            <person name="Otani M."/>
            <person name="Fukuda T."/>
            <person name="Manabe T."/>
            <person name="Gomi K."/>
            <person name="Tabuchi M."/>
            <person name="Akimitsu K."/>
            <person name="Kataoka I."/>
        </authorList>
    </citation>
    <scope>NUCLEOTIDE SEQUENCE [LARGE SCALE GENOMIC DNA]</scope>
    <source>
        <strain evidence="6">cv. Fuchu</strain>
    </source>
</reference>
<dbReference type="Gene3D" id="3.30.530.20">
    <property type="match status" value="1"/>
</dbReference>
<dbReference type="AlphaFoldDB" id="A0A7J0GKZ8"/>
<dbReference type="GO" id="GO:0005737">
    <property type="term" value="C:cytoplasm"/>
    <property type="evidence" value="ECO:0007669"/>
    <property type="project" value="TreeGrafter"/>
</dbReference>
<dbReference type="PRINTS" id="PR00634">
    <property type="entry name" value="BETALLERGEN"/>
</dbReference>
<dbReference type="CDD" id="cd07816">
    <property type="entry name" value="Bet_v1-like"/>
    <property type="match status" value="1"/>
</dbReference>
<comment type="caution">
    <text evidence="5">The sequence shown here is derived from an EMBL/GenBank/DDBJ whole genome shotgun (WGS) entry which is preliminary data.</text>
</comment>
<dbReference type="GO" id="GO:0038023">
    <property type="term" value="F:signaling receptor activity"/>
    <property type="evidence" value="ECO:0007669"/>
    <property type="project" value="InterPro"/>
</dbReference>
<proteinExistence type="inferred from homology"/>
<evidence type="ECO:0000313" key="5">
    <source>
        <dbReference type="EMBL" id="GFZ11442.1"/>
    </source>
</evidence>
<dbReference type="InterPro" id="IPR000916">
    <property type="entry name" value="Bet_v_I/MLP"/>
</dbReference>
<dbReference type="PROSITE" id="PS00451">
    <property type="entry name" value="PATHOGENESIS_BETVI"/>
    <property type="match status" value="1"/>
</dbReference>
<sequence>MSPSALLSILAIFIFTEDMTSPIPASRIFKAMVLDGDNLIPKIVPQDIKSIKIIQGDGGPGSIKLMKFPVDILDKENMIYAYVLIEGDALSDKIESVSNEMKLEPSLDGGCIGKFTSKYHAKEGADISEEDITAGKHWCADLFKVVEAYLLANPDAYV</sequence>
<dbReference type="SUPFAM" id="SSF55961">
    <property type="entry name" value="Bet v1-like"/>
    <property type="match status" value="1"/>
</dbReference>
<protein>
    <recommendedName>
        <fullName evidence="4">Bet v I/Major latex protein domain-containing protein</fullName>
    </recommendedName>
</protein>
<dbReference type="FunFam" id="3.30.530.20:FF:000007">
    <property type="entry name" value="Major pollen allergen Bet v 1-A"/>
    <property type="match status" value="1"/>
</dbReference>
<evidence type="ECO:0000256" key="2">
    <source>
        <dbReference type="RuleBase" id="RU000409"/>
    </source>
</evidence>
<dbReference type="GO" id="GO:0005634">
    <property type="term" value="C:nucleus"/>
    <property type="evidence" value="ECO:0007669"/>
    <property type="project" value="TreeGrafter"/>
</dbReference>
<accession>A0A7J0GKZ8</accession>
<gene>
    <name evidence="5" type="ORF">Acr_22g0008400</name>
</gene>
<evidence type="ECO:0000313" key="6">
    <source>
        <dbReference type="Proteomes" id="UP000585474"/>
    </source>
</evidence>
<dbReference type="GO" id="GO:0010427">
    <property type="term" value="F:abscisic acid binding"/>
    <property type="evidence" value="ECO:0007669"/>
    <property type="project" value="InterPro"/>
</dbReference>